<keyword evidence="3" id="KW-0418">Kinase</keyword>
<dbReference type="OrthoDB" id="4062651at2759"/>
<dbReference type="InterPro" id="IPR008271">
    <property type="entry name" value="Ser/Thr_kinase_AS"/>
</dbReference>
<feature type="compositionally biased region" description="Polar residues" evidence="1">
    <location>
        <begin position="57"/>
        <end position="80"/>
    </location>
</feature>
<dbReference type="InterPro" id="IPR000719">
    <property type="entry name" value="Prot_kinase_dom"/>
</dbReference>
<accession>A0A5A7UTW7</accession>
<sequence>MIQNNLSHNYTFEFKPSSHLVKQKKKTNKVFEYEIESLSLASFPVTTQSPPKPAVQSKPNPCYNLTKQRSLSPSPQTKLSSAFKDARIDQKRFSTPQPQRKEPLKEKSKRLFSKRAKVQNSLKEEKLKRPLRHLVSFKGNEKLKFKDSSWSKLFEHGGGKVTAVEAVDELSIDLSKLMFGHRFAFGAHSRLYHGIYEDKVVAAKMINLPANDENGDLAGRLVKQFGREVTLLSRLHHPNVIKLVAAVKKPPVYCIITEYLPQGSLRAYLHKLEKKSLPLQKQIAIALDIARGMEYIHSQGVIHRDLKPENILIDENFCLKIADFGIACEEAHCDTLAEDPGTFRWMAPEMIKRKPYGRKVDIYSFGLILWELVAGKIPYEDMTPIQAAFAVVDKNIRPVIPSECPSVIRALIEQCWCEKPEKRLEFWQVVKVLEQIESCIGGDGTLMMSVELQGKASWEDHKKGLKHWIQKLGPLNSHNSLNSSRAKFI</sequence>
<keyword evidence="3" id="KW-0808">Transferase</keyword>
<protein>
    <submittedName>
        <fullName evidence="3">Serine/threonine-protein kinase HT1-like</fullName>
    </submittedName>
</protein>
<dbReference type="EMBL" id="SSTD01003381">
    <property type="protein sequence ID" value="TYK26422.1"/>
    <property type="molecule type" value="Genomic_DNA"/>
</dbReference>
<dbReference type="Gene3D" id="3.30.200.20">
    <property type="entry name" value="Phosphorylase Kinase, domain 1"/>
    <property type="match status" value="1"/>
</dbReference>
<evidence type="ECO:0000313" key="3">
    <source>
        <dbReference type="EMBL" id="KAA0056995.1"/>
    </source>
</evidence>
<organism evidence="3 5">
    <name type="scientific">Cucumis melo var. makuwa</name>
    <name type="common">Oriental melon</name>
    <dbReference type="NCBI Taxonomy" id="1194695"/>
    <lineage>
        <taxon>Eukaryota</taxon>
        <taxon>Viridiplantae</taxon>
        <taxon>Streptophyta</taxon>
        <taxon>Embryophyta</taxon>
        <taxon>Tracheophyta</taxon>
        <taxon>Spermatophyta</taxon>
        <taxon>Magnoliopsida</taxon>
        <taxon>eudicotyledons</taxon>
        <taxon>Gunneridae</taxon>
        <taxon>Pentapetalae</taxon>
        <taxon>rosids</taxon>
        <taxon>fabids</taxon>
        <taxon>Cucurbitales</taxon>
        <taxon>Cucurbitaceae</taxon>
        <taxon>Benincaseae</taxon>
        <taxon>Cucumis</taxon>
    </lineage>
</organism>
<dbReference type="PROSITE" id="PS00108">
    <property type="entry name" value="PROTEIN_KINASE_ST"/>
    <property type="match status" value="1"/>
</dbReference>
<dbReference type="Proteomes" id="UP000321947">
    <property type="component" value="Unassembled WGS sequence"/>
</dbReference>
<dbReference type="EMBL" id="SSTE01007279">
    <property type="protein sequence ID" value="KAA0056995.1"/>
    <property type="molecule type" value="Genomic_DNA"/>
</dbReference>
<dbReference type="SUPFAM" id="SSF56112">
    <property type="entry name" value="Protein kinase-like (PK-like)"/>
    <property type="match status" value="1"/>
</dbReference>
<comment type="caution">
    <text evidence="3">The sequence shown here is derived from an EMBL/GenBank/DDBJ whole genome shotgun (WGS) entry which is preliminary data.</text>
</comment>
<evidence type="ECO:0000313" key="5">
    <source>
        <dbReference type="Proteomes" id="UP000321393"/>
    </source>
</evidence>
<dbReference type="PANTHER" id="PTHR44329">
    <property type="entry name" value="SERINE/THREONINE-PROTEIN KINASE TNNI3K-RELATED"/>
    <property type="match status" value="1"/>
</dbReference>
<dbReference type="SMART" id="SM00220">
    <property type="entry name" value="S_TKc"/>
    <property type="match status" value="1"/>
</dbReference>
<dbReference type="PRINTS" id="PR00109">
    <property type="entry name" value="TYRKINASE"/>
</dbReference>
<evidence type="ECO:0000313" key="6">
    <source>
        <dbReference type="Proteomes" id="UP000321947"/>
    </source>
</evidence>
<dbReference type="Pfam" id="PF07714">
    <property type="entry name" value="PK_Tyr_Ser-Thr"/>
    <property type="match status" value="1"/>
</dbReference>
<proteinExistence type="predicted"/>
<name>A0A5A7UTW7_CUCMM</name>
<dbReference type="InterPro" id="IPR011009">
    <property type="entry name" value="Kinase-like_dom_sf"/>
</dbReference>
<dbReference type="Gene3D" id="1.10.510.10">
    <property type="entry name" value="Transferase(Phosphotransferase) domain 1"/>
    <property type="match status" value="1"/>
</dbReference>
<dbReference type="CDD" id="cd13999">
    <property type="entry name" value="STKc_MAP3K-like"/>
    <property type="match status" value="1"/>
</dbReference>
<dbReference type="Proteomes" id="UP000321393">
    <property type="component" value="Unassembled WGS sequence"/>
</dbReference>
<dbReference type="PROSITE" id="PS50011">
    <property type="entry name" value="PROTEIN_KINASE_DOM"/>
    <property type="match status" value="1"/>
</dbReference>
<dbReference type="InterPro" id="IPR001245">
    <property type="entry name" value="Ser-Thr/Tyr_kinase_cat_dom"/>
</dbReference>
<dbReference type="AlphaFoldDB" id="A0A5A7UTW7"/>
<evidence type="ECO:0000259" key="2">
    <source>
        <dbReference type="PROSITE" id="PS50011"/>
    </source>
</evidence>
<feature type="region of interest" description="Disordered" evidence="1">
    <location>
        <begin position="45"/>
        <end position="108"/>
    </location>
</feature>
<dbReference type="FunFam" id="1.10.510.10:FF:000316">
    <property type="entry name" value="serine/threonine-protein kinase HT1"/>
    <property type="match status" value="1"/>
</dbReference>
<feature type="domain" description="Protein kinase" evidence="2">
    <location>
        <begin position="177"/>
        <end position="436"/>
    </location>
</feature>
<dbReference type="PANTHER" id="PTHR44329:SF73">
    <property type="entry name" value="OS01G0201200 PROTEIN"/>
    <property type="match status" value="1"/>
</dbReference>
<reference evidence="5 6" key="1">
    <citation type="submission" date="2019-08" db="EMBL/GenBank/DDBJ databases">
        <title>Draft genome sequences of two oriental melons (Cucumis melo L. var makuwa).</title>
        <authorList>
            <person name="Kwon S.-Y."/>
        </authorList>
    </citation>
    <scope>NUCLEOTIDE SEQUENCE [LARGE SCALE GENOMIC DNA]</scope>
    <source>
        <strain evidence="6">cv. Chang Bougi</strain>
        <strain evidence="5">cv. SW 3</strain>
        <tissue evidence="3">Leaf</tissue>
    </source>
</reference>
<evidence type="ECO:0000256" key="1">
    <source>
        <dbReference type="SAM" id="MobiDB-lite"/>
    </source>
</evidence>
<dbReference type="GO" id="GO:0005524">
    <property type="term" value="F:ATP binding"/>
    <property type="evidence" value="ECO:0007669"/>
    <property type="project" value="InterPro"/>
</dbReference>
<dbReference type="InterPro" id="IPR051681">
    <property type="entry name" value="Ser/Thr_Kinases-Pseudokinases"/>
</dbReference>
<evidence type="ECO:0000313" key="4">
    <source>
        <dbReference type="EMBL" id="TYK26422.1"/>
    </source>
</evidence>
<dbReference type="GO" id="GO:0004674">
    <property type="term" value="F:protein serine/threonine kinase activity"/>
    <property type="evidence" value="ECO:0007669"/>
    <property type="project" value="TreeGrafter"/>
</dbReference>
<gene>
    <name evidence="4" type="ORF">E5676_scaffold861G00860</name>
    <name evidence="3" type="ORF">E6C27_scaffold96G001770</name>
</gene>